<feature type="compositionally biased region" description="Low complexity" evidence="1">
    <location>
        <begin position="48"/>
        <end position="60"/>
    </location>
</feature>
<protein>
    <submittedName>
        <fullName evidence="2">Uncharacterized protein</fullName>
    </submittedName>
</protein>
<gene>
    <name evidence="2" type="ORF">Syun_009428</name>
</gene>
<feature type="region of interest" description="Disordered" evidence="1">
    <location>
        <begin position="1"/>
        <end position="157"/>
    </location>
</feature>
<organism evidence="2 3">
    <name type="scientific">Stephania yunnanensis</name>
    <dbReference type="NCBI Taxonomy" id="152371"/>
    <lineage>
        <taxon>Eukaryota</taxon>
        <taxon>Viridiplantae</taxon>
        <taxon>Streptophyta</taxon>
        <taxon>Embryophyta</taxon>
        <taxon>Tracheophyta</taxon>
        <taxon>Spermatophyta</taxon>
        <taxon>Magnoliopsida</taxon>
        <taxon>Ranunculales</taxon>
        <taxon>Menispermaceae</taxon>
        <taxon>Menispermoideae</taxon>
        <taxon>Cissampelideae</taxon>
        <taxon>Stephania</taxon>
    </lineage>
</organism>
<keyword evidence="3" id="KW-1185">Reference proteome</keyword>
<accession>A0AAP0PQM9</accession>
<name>A0AAP0PQM9_9MAGN</name>
<feature type="compositionally biased region" description="Basic and acidic residues" evidence="1">
    <location>
        <begin position="21"/>
        <end position="32"/>
    </location>
</feature>
<feature type="compositionally biased region" description="Polar residues" evidence="1">
    <location>
        <begin position="92"/>
        <end position="103"/>
    </location>
</feature>
<dbReference type="EMBL" id="JBBNAF010000004">
    <property type="protein sequence ID" value="KAK9151119.1"/>
    <property type="molecule type" value="Genomic_DNA"/>
</dbReference>
<evidence type="ECO:0000313" key="3">
    <source>
        <dbReference type="Proteomes" id="UP001420932"/>
    </source>
</evidence>
<sequence>MEKRSEGEERKRAIGRRRRSTERERGGEERQWGGRSSGSRRGARPRTRLTPAAAPPATKRTSYSSSAAELRLGDSSSALRRRWRGAERRIDGSSSWSMQTSGQRPAAPARSRTTLRGVAVGSDDRQRPVSGTAASDGSGSDSVACGIATPAVTAQRR</sequence>
<dbReference type="Proteomes" id="UP001420932">
    <property type="component" value="Unassembled WGS sequence"/>
</dbReference>
<feature type="compositionally biased region" description="Basic and acidic residues" evidence="1">
    <location>
        <begin position="1"/>
        <end position="12"/>
    </location>
</feature>
<evidence type="ECO:0000313" key="2">
    <source>
        <dbReference type="EMBL" id="KAK9151119.1"/>
    </source>
</evidence>
<proteinExistence type="predicted"/>
<dbReference type="AlphaFoldDB" id="A0AAP0PQM9"/>
<reference evidence="2 3" key="1">
    <citation type="submission" date="2024-01" db="EMBL/GenBank/DDBJ databases">
        <title>Genome assemblies of Stephania.</title>
        <authorList>
            <person name="Yang L."/>
        </authorList>
    </citation>
    <scope>NUCLEOTIDE SEQUENCE [LARGE SCALE GENOMIC DNA]</scope>
    <source>
        <strain evidence="2">YNDBR</strain>
        <tissue evidence="2">Leaf</tissue>
    </source>
</reference>
<feature type="compositionally biased region" description="Low complexity" evidence="1">
    <location>
        <begin position="129"/>
        <end position="144"/>
    </location>
</feature>
<comment type="caution">
    <text evidence="2">The sequence shown here is derived from an EMBL/GenBank/DDBJ whole genome shotgun (WGS) entry which is preliminary data.</text>
</comment>
<evidence type="ECO:0000256" key="1">
    <source>
        <dbReference type="SAM" id="MobiDB-lite"/>
    </source>
</evidence>